<dbReference type="Gene3D" id="2.170.190.11">
    <property type="entry name" value="Molybdopterin biosynthesis moea protein, domain 3"/>
    <property type="match status" value="1"/>
</dbReference>
<evidence type="ECO:0000256" key="8">
    <source>
        <dbReference type="ARBA" id="ARBA00022842"/>
    </source>
</evidence>
<accession>A0A330LPW8</accession>
<evidence type="ECO:0000313" key="13">
    <source>
        <dbReference type="EMBL" id="SQD78689.1"/>
    </source>
</evidence>
<dbReference type="RefSeq" id="WP_112714940.1">
    <property type="nucleotide sequence ID" value="NZ_LS483250.1"/>
</dbReference>
<dbReference type="NCBIfam" id="NF045515">
    <property type="entry name" value="Glp_gephyrin"/>
    <property type="match status" value="1"/>
</dbReference>
<evidence type="ECO:0000256" key="6">
    <source>
        <dbReference type="ARBA" id="ARBA00022679"/>
    </source>
</evidence>
<evidence type="ECO:0000256" key="5">
    <source>
        <dbReference type="ARBA" id="ARBA00022505"/>
    </source>
</evidence>
<dbReference type="FunFam" id="2.170.190.11:FF:000001">
    <property type="entry name" value="Molybdopterin molybdenumtransferase"/>
    <property type="match status" value="1"/>
</dbReference>
<evidence type="ECO:0000256" key="10">
    <source>
        <dbReference type="ARBA" id="ARBA00047317"/>
    </source>
</evidence>
<dbReference type="InterPro" id="IPR027417">
    <property type="entry name" value="P-loop_NTPase"/>
</dbReference>
<dbReference type="Proteomes" id="UP000250163">
    <property type="component" value="Chromosome MORIYA"/>
</dbReference>
<dbReference type="FunFam" id="3.40.50.300:FF:000920">
    <property type="entry name" value="Molybdopterin-guanine dinucleotide biosynthesis protein B"/>
    <property type="match status" value="1"/>
</dbReference>
<comment type="pathway">
    <text evidence="3 11">Cofactor biosynthesis; molybdopterin biosynthesis.</text>
</comment>
<evidence type="ECO:0000313" key="14">
    <source>
        <dbReference type="Proteomes" id="UP000250163"/>
    </source>
</evidence>
<evidence type="ECO:0000256" key="3">
    <source>
        <dbReference type="ARBA" id="ARBA00005046"/>
    </source>
</evidence>
<dbReference type="Pfam" id="PF03454">
    <property type="entry name" value="MoeA_C"/>
    <property type="match status" value="1"/>
</dbReference>
<dbReference type="InterPro" id="IPR001453">
    <property type="entry name" value="MoaB/Mog_dom"/>
</dbReference>
<dbReference type="AlphaFoldDB" id="A0A330LPW8"/>
<dbReference type="FunFam" id="3.40.980.10:FF:000004">
    <property type="entry name" value="Molybdopterin molybdenumtransferase"/>
    <property type="match status" value="1"/>
</dbReference>
<dbReference type="GO" id="GO:0046872">
    <property type="term" value="F:metal ion binding"/>
    <property type="evidence" value="ECO:0007669"/>
    <property type="project" value="UniProtKB-UniRule"/>
</dbReference>
<dbReference type="KEGG" id="mya:MORIYA_2211"/>
<dbReference type="InterPro" id="IPR004435">
    <property type="entry name" value="MobB_dom"/>
</dbReference>
<dbReference type="InterPro" id="IPR036135">
    <property type="entry name" value="MoeA_linker/N_sf"/>
</dbReference>
<dbReference type="OrthoDB" id="9804758at2"/>
<dbReference type="SUPFAM" id="SSF52540">
    <property type="entry name" value="P-loop containing nucleoside triphosphate hydrolases"/>
    <property type="match status" value="1"/>
</dbReference>
<keyword evidence="8 11" id="KW-0460">Magnesium</keyword>
<evidence type="ECO:0000256" key="2">
    <source>
        <dbReference type="ARBA" id="ARBA00002901"/>
    </source>
</evidence>
<dbReference type="Pfam" id="PF03453">
    <property type="entry name" value="MoeA_N"/>
    <property type="match status" value="1"/>
</dbReference>
<dbReference type="NCBIfam" id="TIGR00176">
    <property type="entry name" value="mobB"/>
    <property type="match status" value="1"/>
</dbReference>
<dbReference type="PANTHER" id="PTHR10192">
    <property type="entry name" value="MOLYBDOPTERIN BIOSYNTHESIS PROTEIN"/>
    <property type="match status" value="1"/>
</dbReference>
<dbReference type="InterPro" id="IPR036688">
    <property type="entry name" value="MoeA_C_domain_IV_sf"/>
</dbReference>
<dbReference type="SUPFAM" id="SSF53218">
    <property type="entry name" value="Molybdenum cofactor biosynthesis proteins"/>
    <property type="match status" value="1"/>
</dbReference>
<dbReference type="SUPFAM" id="SSF63867">
    <property type="entry name" value="MoeA C-terminal domain-like"/>
    <property type="match status" value="1"/>
</dbReference>
<organism evidence="13 14">
    <name type="scientific">Moritella yayanosii</name>
    <dbReference type="NCBI Taxonomy" id="69539"/>
    <lineage>
        <taxon>Bacteria</taxon>
        <taxon>Pseudomonadati</taxon>
        <taxon>Pseudomonadota</taxon>
        <taxon>Gammaproteobacteria</taxon>
        <taxon>Alteromonadales</taxon>
        <taxon>Moritellaceae</taxon>
        <taxon>Moritella</taxon>
    </lineage>
</organism>
<dbReference type="GO" id="GO:0006777">
    <property type="term" value="P:Mo-molybdopterin cofactor biosynthetic process"/>
    <property type="evidence" value="ECO:0007669"/>
    <property type="project" value="UniProtKB-UniRule"/>
</dbReference>
<dbReference type="CDD" id="cd00887">
    <property type="entry name" value="MoeA"/>
    <property type="match status" value="1"/>
</dbReference>
<dbReference type="Gene3D" id="3.40.50.300">
    <property type="entry name" value="P-loop containing nucleotide triphosphate hydrolases"/>
    <property type="match status" value="1"/>
</dbReference>
<dbReference type="InterPro" id="IPR005111">
    <property type="entry name" value="MoeA_C_domain_IV"/>
</dbReference>
<dbReference type="Gene3D" id="3.40.980.10">
    <property type="entry name" value="MoaB/Mog-like domain"/>
    <property type="match status" value="1"/>
</dbReference>
<comment type="cofactor">
    <cofactor evidence="1 11">
        <name>Mg(2+)</name>
        <dbReference type="ChEBI" id="CHEBI:18420"/>
    </cofactor>
</comment>
<comment type="function">
    <text evidence="2 11">Catalyzes the insertion of molybdate into adenylated molybdopterin with the concomitant release of AMP.</text>
</comment>
<dbReference type="SUPFAM" id="SSF63882">
    <property type="entry name" value="MoeA N-terminal region -like"/>
    <property type="match status" value="1"/>
</dbReference>
<name>A0A330LPW8_9GAMM</name>
<evidence type="ECO:0000256" key="7">
    <source>
        <dbReference type="ARBA" id="ARBA00022723"/>
    </source>
</evidence>
<dbReference type="EC" id="2.10.1.1" evidence="11"/>
<reference evidence="14" key="1">
    <citation type="submission" date="2018-05" db="EMBL/GenBank/DDBJ databases">
        <authorList>
            <person name="Cea G.-C."/>
            <person name="William W."/>
        </authorList>
    </citation>
    <scope>NUCLEOTIDE SEQUENCE [LARGE SCALE GENOMIC DNA]</scope>
    <source>
        <strain evidence="14">DB21MT 5</strain>
    </source>
</reference>
<dbReference type="NCBIfam" id="TIGR00177">
    <property type="entry name" value="molyb_syn"/>
    <property type="match status" value="1"/>
</dbReference>
<dbReference type="NCBIfam" id="NF011060">
    <property type="entry name" value="PRK14491.1"/>
    <property type="match status" value="1"/>
</dbReference>
<dbReference type="Pfam" id="PF03205">
    <property type="entry name" value="MobB"/>
    <property type="match status" value="1"/>
</dbReference>
<dbReference type="GO" id="GO:0061599">
    <property type="term" value="F:molybdopterin molybdotransferase activity"/>
    <property type="evidence" value="ECO:0007669"/>
    <property type="project" value="UniProtKB-UniRule"/>
</dbReference>
<dbReference type="GO" id="GO:0005829">
    <property type="term" value="C:cytosol"/>
    <property type="evidence" value="ECO:0007669"/>
    <property type="project" value="TreeGrafter"/>
</dbReference>
<dbReference type="PROSITE" id="PS01079">
    <property type="entry name" value="MOCF_BIOSYNTHESIS_2"/>
    <property type="match status" value="1"/>
</dbReference>
<protein>
    <recommendedName>
        <fullName evidence="11">Molybdopterin molybdenumtransferase</fullName>
        <ecNumber evidence="11">2.10.1.1</ecNumber>
    </recommendedName>
</protein>
<dbReference type="Pfam" id="PF00994">
    <property type="entry name" value="MoCF_biosynth"/>
    <property type="match status" value="1"/>
</dbReference>
<keyword evidence="5 11" id="KW-0500">Molybdenum</keyword>
<dbReference type="SMART" id="SM00852">
    <property type="entry name" value="MoCF_biosynth"/>
    <property type="match status" value="1"/>
</dbReference>
<evidence type="ECO:0000256" key="11">
    <source>
        <dbReference type="RuleBase" id="RU365090"/>
    </source>
</evidence>
<dbReference type="InterPro" id="IPR008284">
    <property type="entry name" value="MoCF_biosynth_CS"/>
</dbReference>
<dbReference type="UniPathway" id="UPA00344"/>
<sequence length="614" mass="66372">MSQIHASLPLLGFAAFSGTGKTILLEAILPKLVARGIRVAVIKHAHHDFDIDQPGKDSHRLRKAGASQMLISSRCRHALVTETPDQEATLPHLIAQLDQTQLDLILVEGFKKLSFPKIELHRAEVGKPWLHPTDHNIIAVAANVPIPASGSAPLAEKPPLPLLDINNLDQITDFVVSFIQGKVHATQLEQPQGLQCGDLTPPGMLSVAEGRERILGHIVPLTQSQTVNLKTALGHIVAHDVLSPVNVPQHTNSAMDGYAIRGDDLACASYEVVAHVMAGHSYDLPLEKGQAVRIMTGAAVPKFADTVVMREQAEQTDTALDNVIKTTVRFNLAMASIHPGQNVRQAGEDLALGQTAVAAGSKITAPELGMIASLGINQVTVKKPVRVAIFSTGDEVQHPGEAQQNNCIYDANRYTLHAMLTQAGCEVIDLGIIEDCEAALEATLQQGSEQADLILSSGGVSVGDADYIKTVLDKLGQINFWRINMRPGRPLAFGQINDTPFFGLPGNPVAVMVVFLQFVEPAIRKLQGITDWQPQVFNAIATERFRSRPHRTEYTRGIFSFDANGRLIVKSTGQQGSGILRSMSEANCLVEVLPEQTNAEIGDLVRIIPLQGRI</sequence>
<dbReference type="InterPro" id="IPR005110">
    <property type="entry name" value="MoeA_linker/N"/>
</dbReference>
<dbReference type="EMBL" id="LS483250">
    <property type="protein sequence ID" value="SQD78689.1"/>
    <property type="molecule type" value="Genomic_DNA"/>
</dbReference>
<evidence type="ECO:0000256" key="9">
    <source>
        <dbReference type="ARBA" id="ARBA00023150"/>
    </source>
</evidence>
<dbReference type="Gene3D" id="2.40.340.10">
    <property type="entry name" value="MoeA, C-terminal, domain IV"/>
    <property type="match status" value="1"/>
</dbReference>
<gene>
    <name evidence="13" type="ORF">MORIYA_2211</name>
</gene>
<evidence type="ECO:0000256" key="4">
    <source>
        <dbReference type="ARBA" id="ARBA00010763"/>
    </source>
</evidence>
<keyword evidence="6 11" id="KW-0808">Transferase</keyword>
<dbReference type="PANTHER" id="PTHR10192:SF31">
    <property type="entry name" value="MOLYBDOPTERIN MOLYBDENUMTRANSFERASE"/>
    <property type="match status" value="1"/>
</dbReference>
<dbReference type="Gene3D" id="3.90.105.10">
    <property type="entry name" value="Molybdopterin biosynthesis moea protein, domain 2"/>
    <property type="match status" value="1"/>
</dbReference>
<evidence type="ECO:0000256" key="1">
    <source>
        <dbReference type="ARBA" id="ARBA00001946"/>
    </source>
</evidence>
<keyword evidence="9 11" id="KW-0501">Molybdenum cofactor biosynthesis</keyword>
<dbReference type="InterPro" id="IPR036425">
    <property type="entry name" value="MoaB/Mog-like_dom_sf"/>
</dbReference>
<keyword evidence="14" id="KW-1185">Reference proteome</keyword>
<keyword evidence="7 11" id="KW-0479">Metal-binding</keyword>
<comment type="catalytic activity">
    <reaction evidence="10">
        <text>adenylyl-molybdopterin + molybdate = Mo-molybdopterin + AMP + H(+)</text>
        <dbReference type="Rhea" id="RHEA:35047"/>
        <dbReference type="ChEBI" id="CHEBI:15378"/>
        <dbReference type="ChEBI" id="CHEBI:36264"/>
        <dbReference type="ChEBI" id="CHEBI:62727"/>
        <dbReference type="ChEBI" id="CHEBI:71302"/>
        <dbReference type="ChEBI" id="CHEBI:456215"/>
        <dbReference type="EC" id="2.10.1.1"/>
    </reaction>
</comment>
<evidence type="ECO:0000259" key="12">
    <source>
        <dbReference type="SMART" id="SM00852"/>
    </source>
</evidence>
<dbReference type="InterPro" id="IPR038987">
    <property type="entry name" value="MoeA-like"/>
</dbReference>
<dbReference type="CDD" id="cd03116">
    <property type="entry name" value="MobB"/>
    <property type="match status" value="1"/>
</dbReference>
<proteinExistence type="inferred from homology"/>
<comment type="similarity">
    <text evidence="4 11">Belongs to the MoeA family.</text>
</comment>
<feature type="domain" description="MoaB/Mog" evidence="12">
    <location>
        <begin position="388"/>
        <end position="525"/>
    </location>
</feature>
<dbReference type="GO" id="GO:0005525">
    <property type="term" value="F:GTP binding"/>
    <property type="evidence" value="ECO:0007669"/>
    <property type="project" value="InterPro"/>
</dbReference>